<evidence type="ECO:0000259" key="2">
    <source>
        <dbReference type="SMART" id="SM00635"/>
    </source>
</evidence>
<reference evidence="3" key="1">
    <citation type="submission" date="2021-05" db="EMBL/GenBank/DDBJ databases">
        <title>Complete genome sequence of the cellulolytic planctomycete Telmatocola sphagniphila SP2T and characterization of the first cellulase from planctomycetes.</title>
        <authorList>
            <person name="Rakitin A.L."/>
            <person name="Beletsky A.V."/>
            <person name="Naumoff D.G."/>
            <person name="Kulichevskaya I.S."/>
            <person name="Mardanov A.V."/>
            <person name="Ravin N.V."/>
            <person name="Dedysh S.N."/>
        </authorList>
    </citation>
    <scope>NUCLEOTIDE SEQUENCE</scope>
    <source>
        <strain evidence="3">SP2T</strain>
    </source>
</reference>
<dbReference type="SUPFAM" id="SSF49373">
    <property type="entry name" value="Invasin/intimin cell-adhesion fragments"/>
    <property type="match status" value="2"/>
</dbReference>
<dbReference type="InterPro" id="IPR003343">
    <property type="entry name" value="Big_2"/>
</dbReference>
<dbReference type="InterPro" id="IPR022655">
    <property type="entry name" value="DUF1553"/>
</dbReference>
<dbReference type="KEGG" id="tsph:KIH39_06880"/>
<gene>
    <name evidence="3" type="ORF">KIH39_06880</name>
</gene>
<dbReference type="AlphaFoldDB" id="A0A8E6B838"/>
<evidence type="ECO:0000256" key="1">
    <source>
        <dbReference type="SAM" id="SignalP"/>
    </source>
</evidence>
<feature type="domain" description="BIG2" evidence="2">
    <location>
        <begin position="37"/>
        <end position="119"/>
    </location>
</feature>
<sequence length="873" mass="97683">MRFGSLRELSLCLITTLGLPTASLLASEVTNNLDPTQFKSIEIYPKSVTLHGADDAAQLIVTGITQDGRSQDLTSAVEYKASDSKLIRINSSGRVIPVADGKTEISVRLGDKTAKLDVLAESLNATLPINFANQIVPIFTKQGCNSGGCHGKASGQNGFKLSLLGFEPDMDLASLIKEGRGRRVMPTSPDQSLLLLKGTGAVAHGGGKKLEPNSDEYKLIRRWIASGMPTGKPSDPVVTKISVFPEHRVMSRQNLQQFAVYAHYSNGQVEDITRRAQYDSNDQEIATVDAEGLVRTLALSGEATIMARYQGHVATFRATVPLGLKTPDVSFVKNTFVDEHTSKKWKELGLVPSDLCTDEQFARRAHLDITGTLPTPEQLKSFLSDKDSKKRDKLVDNLLETPEYSYYFANKWADILRVKRGKDGGSNRASGTYSFHNWIREAIASDKPYDQFVSDILSATGDEEKNPPVVWYKDLKQPEQFVDDTAQVFLGLRIACANCHHHPYEKWSQDDYWSFAAFFGNLGRKQIAIPGRDQNRTIDVLYTRGNGSVTNKRTGKAAPIKPLDGELVSVTSHQDPRRELVNWMIAPQNPFFARAVANRYWAHFFGRGIVDPIDDMRVTNPPSNPELLEALSNYLVTQKYSLKELVRAICKSRTYQLSSIPNEFNKNDKQAYARYYPKRLPAEVLHDAVCQVTNSPASFSGLPADKFAPNRAIMLPDESFTSYFLDVFGRPQRISACECERVSDANLAQALHLLNSDEIQQKLGRAGGRIAELASAKDTRKDEEKIEELFLWTLGRKPTERDMKTAIDHLNKPERLYKQVVEGLFMAKLGRKPTDAEMVIAQKRMNKSEQTKKNSYENILWALLNTKEFIFNW</sequence>
<dbReference type="PANTHER" id="PTHR35889:SF3">
    <property type="entry name" value="F-BOX DOMAIN-CONTAINING PROTEIN"/>
    <property type="match status" value="1"/>
</dbReference>
<accession>A0A8E6B838</accession>
<dbReference type="InterPro" id="IPR008964">
    <property type="entry name" value="Invasin/intimin_cell_adhesion"/>
</dbReference>
<keyword evidence="4" id="KW-1185">Reference proteome</keyword>
<organism evidence="3 4">
    <name type="scientific">Telmatocola sphagniphila</name>
    <dbReference type="NCBI Taxonomy" id="1123043"/>
    <lineage>
        <taxon>Bacteria</taxon>
        <taxon>Pseudomonadati</taxon>
        <taxon>Planctomycetota</taxon>
        <taxon>Planctomycetia</taxon>
        <taxon>Gemmatales</taxon>
        <taxon>Gemmataceae</taxon>
    </lineage>
</organism>
<dbReference type="Pfam" id="PF02368">
    <property type="entry name" value="Big_2"/>
    <property type="match status" value="1"/>
</dbReference>
<keyword evidence="1" id="KW-0732">Signal</keyword>
<dbReference type="InterPro" id="IPR011444">
    <property type="entry name" value="DUF1549"/>
</dbReference>
<feature type="domain" description="BIG2" evidence="2">
    <location>
        <begin position="237"/>
        <end position="319"/>
    </location>
</feature>
<protein>
    <submittedName>
        <fullName evidence="3">DUF1553 domain-containing protein</fullName>
    </submittedName>
</protein>
<dbReference type="EMBL" id="CP074694">
    <property type="protein sequence ID" value="QVL33628.1"/>
    <property type="molecule type" value="Genomic_DNA"/>
</dbReference>
<dbReference type="Gene3D" id="2.60.40.1080">
    <property type="match status" value="2"/>
</dbReference>
<dbReference type="Pfam" id="PF07587">
    <property type="entry name" value="PSD1"/>
    <property type="match status" value="1"/>
</dbReference>
<proteinExistence type="predicted"/>
<dbReference type="Proteomes" id="UP000676194">
    <property type="component" value="Chromosome"/>
</dbReference>
<dbReference type="Pfam" id="PF07583">
    <property type="entry name" value="PSCyt2"/>
    <property type="match status" value="1"/>
</dbReference>
<feature type="signal peptide" evidence="1">
    <location>
        <begin position="1"/>
        <end position="26"/>
    </location>
</feature>
<evidence type="ECO:0000313" key="3">
    <source>
        <dbReference type="EMBL" id="QVL33628.1"/>
    </source>
</evidence>
<dbReference type="SMART" id="SM00635">
    <property type="entry name" value="BID_2"/>
    <property type="match status" value="2"/>
</dbReference>
<dbReference type="RefSeq" id="WP_213498540.1">
    <property type="nucleotide sequence ID" value="NZ_CP074694.1"/>
</dbReference>
<name>A0A8E6B838_9BACT</name>
<dbReference type="PANTHER" id="PTHR35889">
    <property type="entry name" value="CYCLOINULO-OLIGOSACCHARIDE FRUCTANOTRANSFERASE-RELATED"/>
    <property type="match status" value="1"/>
</dbReference>
<feature type="chain" id="PRO_5034931090" evidence="1">
    <location>
        <begin position="27"/>
        <end position="873"/>
    </location>
</feature>
<evidence type="ECO:0000313" key="4">
    <source>
        <dbReference type="Proteomes" id="UP000676194"/>
    </source>
</evidence>